<gene>
    <name evidence="9" type="ORF">SYN_00217</name>
</gene>
<feature type="transmembrane region" description="Helical" evidence="8">
    <location>
        <begin position="75"/>
        <end position="96"/>
    </location>
</feature>
<keyword evidence="5 8" id="KW-0812">Transmembrane</keyword>
<dbReference type="SUPFAM" id="SSF81345">
    <property type="entry name" value="ABC transporter involved in vitamin B12 uptake, BtuC"/>
    <property type="match status" value="1"/>
</dbReference>
<dbReference type="GO" id="GO:0005886">
    <property type="term" value="C:plasma membrane"/>
    <property type="evidence" value="ECO:0007669"/>
    <property type="project" value="UniProtKB-SubCell"/>
</dbReference>
<evidence type="ECO:0000313" key="10">
    <source>
        <dbReference type="Proteomes" id="UP000001933"/>
    </source>
</evidence>
<evidence type="ECO:0000256" key="6">
    <source>
        <dbReference type="ARBA" id="ARBA00022989"/>
    </source>
</evidence>
<dbReference type="CDD" id="cd06550">
    <property type="entry name" value="TM_ABC_iron-siderophores_like"/>
    <property type="match status" value="1"/>
</dbReference>
<proteinExistence type="inferred from homology"/>
<organism evidence="9 10">
    <name type="scientific">Syntrophus aciditrophicus (strain SB)</name>
    <dbReference type="NCBI Taxonomy" id="56780"/>
    <lineage>
        <taxon>Bacteria</taxon>
        <taxon>Pseudomonadati</taxon>
        <taxon>Thermodesulfobacteriota</taxon>
        <taxon>Syntrophia</taxon>
        <taxon>Syntrophales</taxon>
        <taxon>Syntrophaceae</taxon>
        <taxon>Syntrophus</taxon>
    </lineage>
</organism>
<keyword evidence="6 8" id="KW-1133">Transmembrane helix</keyword>
<feature type="transmembrane region" description="Helical" evidence="8">
    <location>
        <begin position="141"/>
        <end position="165"/>
    </location>
</feature>
<dbReference type="eggNOG" id="COG0609">
    <property type="taxonomic scope" value="Bacteria"/>
</dbReference>
<feature type="transmembrane region" description="Helical" evidence="8">
    <location>
        <begin position="220"/>
        <end position="240"/>
    </location>
</feature>
<sequence length="361" mass="37775">MAVAVTSPPTLAYRTAVRGKILILFSCFALLVILMLLAIVVGSYSLSIRDVLLTLMGQGEGAMRAVIWEIRLPRIASAVIAGSGLALTGTVFQCLLKNPLASASTLGISHGAAFGAAFAIVILGAGGFQSSALRTAASGQWALHGVYSITLLAFAGALAATLSILAIARLREMSAEAVILAGVALSALFTSGTILLQYFAADVEIAAVVFWTFGDVARATWRDIGLMGIATSIALGYFIMRQWDLNALTAGEEVARGLGVNVDRFRRRGMFWAAFVAALITCFQGVIAFIGLLAPHIARKLVGSDHRLLTPLSCLVGALLLLGSDTLGRIFVGSGSLPVGVITSFMGAPLFLFLLLRGTSR</sequence>
<reference evidence="9 10" key="1">
    <citation type="journal article" date="2007" name="Proc. Natl. Acad. Sci. U.S.A.">
        <title>The genome of Syntrophus aciditrophicus: life at the thermodynamic limit of microbial growth.</title>
        <authorList>
            <person name="McInerney M.J."/>
            <person name="Rohlin L."/>
            <person name="Mouttaki H."/>
            <person name="Kim U."/>
            <person name="Krupp R.S."/>
            <person name="Rios-Hernandez L."/>
            <person name="Sieber J."/>
            <person name="Struchtemeyer C.G."/>
            <person name="Bhattacharyya A."/>
            <person name="Campbell J.W."/>
            <person name="Gunsalus R.P."/>
        </authorList>
    </citation>
    <scope>NUCLEOTIDE SEQUENCE [LARGE SCALE GENOMIC DNA]</scope>
    <source>
        <strain evidence="9 10">SB</strain>
    </source>
</reference>
<feature type="transmembrane region" description="Helical" evidence="8">
    <location>
        <begin position="21"/>
        <end position="46"/>
    </location>
</feature>
<evidence type="ECO:0000256" key="8">
    <source>
        <dbReference type="SAM" id="Phobius"/>
    </source>
</evidence>
<evidence type="ECO:0000313" key="9">
    <source>
        <dbReference type="EMBL" id="ABC78967.1"/>
    </source>
</evidence>
<dbReference type="InParanoid" id="Q2LY04"/>
<evidence type="ECO:0000256" key="2">
    <source>
        <dbReference type="ARBA" id="ARBA00007935"/>
    </source>
</evidence>
<comment type="subcellular location">
    <subcellularLocation>
        <location evidence="1">Cell membrane</location>
        <topology evidence="1">Multi-pass membrane protein</topology>
    </subcellularLocation>
</comment>
<dbReference type="InterPro" id="IPR000522">
    <property type="entry name" value="ABC_transptr_permease_BtuC"/>
</dbReference>
<dbReference type="AlphaFoldDB" id="Q2LY04"/>
<keyword evidence="3" id="KW-0813">Transport</keyword>
<dbReference type="HOGENOM" id="CLU_013016_0_0_7"/>
<evidence type="ECO:0000256" key="1">
    <source>
        <dbReference type="ARBA" id="ARBA00004651"/>
    </source>
</evidence>
<dbReference type="STRING" id="56780.SYN_00217"/>
<protein>
    <submittedName>
        <fullName evidence="9">ABC-type Fe3+-siderophore transport system, permease component</fullName>
    </submittedName>
</protein>
<dbReference type="Gene3D" id="1.10.3470.10">
    <property type="entry name" value="ABC transporter involved in vitamin B12 uptake, BtuC"/>
    <property type="match status" value="1"/>
</dbReference>
<feature type="transmembrane region" description="Helical" evidence="8">
    <location>
        <begin position="108"/>
        <end position="129"/>
    </location>
</feature>
<dbReference type="OrthoDB" id="9782305at2"/>
<dbReference type="PANTHER" id="PTHR30472:SF25">
    <property type="entry name" value="ABC TRANSPORTER PERMEASE PROTEIN MJ0876-RELATED"/>
    <property type="match status" value="1"/>
</dbReference>
<dbReference type="GO" id="GO:0022857">
    <property type="term" value="F:transmembrane transporter activity"/>
    <property type="evidence" value="ECO:0007669"/>
    <property type="project" value="InterPro"/>
</dbReference>
<dbReference type="KEGG" id="sat:SYN_00217"/>
<feature type="transmembrane region" description="Helical" evidence="8">
    <location>
        <begin position="335"/>
        <end position="356"/>
    </location>
</feature>
<dbReference type="GO" id="GO:0033214">
    <property type="term" value="P:siderophore-iron import into cell"/>
    <property type="evidence" value="ECO:0007669"/>
    <property type="project" value="TreeGrafter"/>
</dbReference>
<feature type="transmembrane region" description="Helical" evidence="8">
    <location>
        <begin position="271"/>
        <end position="294"/>
    </location>
</feature>
<dbReference type="InterPro" id="IPR037294">
    <property type="entry name" value="ABC_BtuC-like"/>
</dbReference>
<dbReference type="PANTHER" id="PTHR30472">
    <property type="entry name" value="FERRIC ENTEROBACTIN TRANSPORT SYSTEM PERMEASE PROTEIN"/>
    <property type="match status" value="1"/>
</dbReference>
<keyword evidence="7 8" id="KW-0472">Membrane</keyword>
<keyword evidence="4" id="KW-1003">Cell membrane</keyword>
<evidence type="ECO:0000256" key="5">
    <source>
        <dbReference type="ARBA" id="ARBA00022692"/>
    </source>
</evidence>
<evidence type="ECO:0000256" key="3">
    <source>
        <dbReference type="ARBA" id="ARBA00022448"/>
    </source>
</evidence>
<feature type="transmembrane region" description="Helical" evidence="8">
    <location>
        <begin position="177"/>
        <end position="200"/>
    </location>
</feature>
<keyword evidence="10" id="KW-1185">Reference proteome</keyword>
<comment type="similarity">
    <text evidence="2">Belongs to the binding-protein-dependent transport system permease family. FecCD subfamily.</text>
</comment>
<dbReference type="Pfam" id="PF01032">
    <property type="entry name" value="FecCD"/>
    <property type="match status" value="1"/>
</dbReference>
<dbReference type="FunFam" id="1.10.3470.10:FF:000001">
    <property type="entry name" value="Vitamin B12 ABC transporter permease BtuC"/>
    <property type="match status" value="1"/>
</dbReference>
<evidence type="ECO:0000256" key="7">
    <source>
        <dbReference type="ARBA" id="ARBA00023136"/>
    </source>
</evidence>
<name>Q2LY04_SYNAS</name>
<accession>Q2LY04</accession>
<dbReference type="Proteomes" id="UP000001933">
    <property type="component" value="Chromosome"/>
</dbReference>
<dbReference type="EMBL" id="CP000252">
    <property type="protein sequence ID" value="ABC78967.1"/>
    <property type="molecule type" value="Genomic_DNA"/>
</dbReference>
<evidence type="ECO:0000256" key="4">
    <source>
        <dbReference type="ARBA" id="ARBA00022475"/>
    </source>
</evidence>